<evidence type="ECO:0000313" key="2">
    <source>
        <dbReference type="Proteomes" id="UP000245081"/>
    </source>
</evidence>
<dbReference type="RefSeq" id="WP_109013903.1">
    <property type="nucleotide sequence ID" value="NZ_BDOQ01000001.1"/>
</dbReference>
<dbReference type="EMBL" id="BDOQ01000001">
    <property type="protein sequence ID" value="GBG12683.1"/>
    <property type="molecule type" value="Genomic_DNA"/>
</dbReference>
<evidence type="ECO:0000313" key="1">
    <source>
        <dbReference type="EMBL" id="GBG12683.1"/>
    </source>
</evidence>
<proteinExistence type="predicted"/>
<organism evidence="1 2">
    <name type="scientific">Novimethylophilus kurashikiensis</name>
    <dbReference type="NCBI Taxonomy" id="1825523"/>
    <lineage>
        <taxon>Bacteria</taxon>
        <taxon>Pseudomonadati</taxon>
        <taxon>Pseudomonadota</taxon>
        <taxon>Betaproteobacteria</taxon>
        <taxon>Nitrosomonadales</taxon>
        <taxon>Methylophilaceae</taxon>
        <taxon>Novimethylophilus</taxon>
    </lineage>
</organism>
<sequence>MHKAVAESIAGLLDAIPYQVELWDAPVIDHLIQNPILRSQFDEAGQDLKWNIYRTIKYSCFS</sequence>
<accession>A0A2R5F6Z3</accession>
<name>A0A2R5F6Z3_9PROT</name>
<protein>
    <submittedName>
        <fullName evidence="1">ATPase AAA</fullName>
    </submittedName>
</protein>
<reference evidence="1 2" key="1">
    <citation type="journal article" date="2018" name="Environ. Microbiol.">
        <title>Isolation and genomic characterization of Novimethylophilus kurashikiensis gen. nov. sp. nov., a new lanthanide-dependent methylotrophic species of Methylophilaceae.</title>
        <authorList>
            <person name="Lv H."/>
            <person name="Sahin N."/>
            <person name="Tani A."/>
        </authorList>
    </citation>
    <scope>NUCLEOTIDE SEQUENCE [LARGE SCALE GENOMIC DNA]</scope>
    <source>
        <strain evidence="1 2">La2-4</strain>
    </source>
</reference>
<dbReference type="Proteomes" id="UP000245081">
    <property type="component" value="Unassembled WGS sequence"/>
</dbReference>
<gene>
    <name evidence="1" type="ORF">NMK_0215</name>
</gene>
<dbReference type="AlphaFoldDB" id="A0A2R5F6Z3"/>
<comment type="caution">
    <text evidence="1">The sequence shown here is derived from an EMBL/GenBank/DDBJ whole genome shotgun (WGS) entry which is preliminary data.</text>
</comment>
<keyword evidence="2" id="KW-1185">Reference proteome</keyword>